<accession>A0A1B4V2V4</accession>
<evidence type="ECO:0000256" key="3">
    <source>
        <dbReference type="ARBA" id="ARBA00022490"/>
    </source>
</evidence>
<dbReference type="CDD" id="cd05015">
    <property type="entry name" value="SIS_PGI_1"/>
    <property type="match status" value="1"/>
</dbReference>
<dbReference type="GO" id="GO:0005829">
    <property type="term" value="C:cytosol"/>
    <property type="evidence" value="ECO:0007669"/>
    <property type="project" value="TreeGrafter"/>
</dbReference>
<comment type="catalytic activity">
    <reaction evidence="6 7">
        <text>alpha-D-glucose 6-phosphate = beta-D-fructose 6-phosphate</text>
        <dbReference type="Rhea" id="RHEA:11816"/>
        <dbReference type="ChEBI" id="CHEBI:57634"/>
        <dbReference type="ChEBI" id="CHEBI:58225"/>
        <dbReference type="EC" id="5.3.1.9"/>
    </reaction>
</comment>
<feature type="active site" description="Proton donor" evidence="6">
    <location>
        <position position="302"/>
    </location>
</feature>
<dbReference type="GO" id="GO:0006096">
    <property type="term" value="P:glycolytic process"/>
    <property type="evidence" value="ECO:0007669"/>
    <property type="project" value="UniProtKB-UniRule"/>
</dbReference>
<comment type="function">
    <text evidence="6">Catalyzes the reversible isomerization of glucose-6-phosphate to fructose-6-phosphate.</text>
</comment>
<comment type="pathway">
    <text evidence="6">Carbohydrate biosynthesis; gluconeogenesis.</text>
</comment>
<comment type="subcellular location">
    <subcellularLocation>
        <location evidence="6">Cytoplasm</location>
    </subcellularLocation>
</comment>
<dbReference type="UniPathway" id="UPA00109">
    <property type="reaction ID" value="UER00181"/>
</dbReference>
<dbReference type="GO" id="GO:0097367">
    <property type="term" value="F:carbohydrate derivative binding"/>
    <property type="evidence" value="ECO:0007669"/>
    <property type="project" value="InterPro"/>
</dbReference>
<dbReference type="PROSITE" id="PS51463">
    <property type="entry name" value="P_GLUCOSE_ISOMERASE_3"/>
    <property type="match status" value="1"/>
</dbReference>
<dbReference type="InterPro" id="IPR046348">
    <property type="entry name" value="SIS_dom_sf"/>
</dbReference>
<organism evidence="8 9">
    <name type="scientific">Sulfurifustis variabilis</name>
    <dbReference type="NCBI Taxonomy" id="1675686"/>
    <lineage>
        <taxon>Bacteria</taxon>
        <taxon>Pseudomonadati</taxon>
        <taxon>Pseudomonadota</taxon>
        <taxon>Gammaproteobacteria</taxon>
        <taxon>Acidiferrobacterales</taxon>
        <taxon>Acidiferrobacteraceae</taxon>
        <taxon>Sulfurifustis</taxon>
    </lineage>
</organism>
<feature type="active site" evidence="6">
    <location>
        <position position="442"/>
    </location>
</feature>
<evidence type="ECO:0000256" key="1">
    <source>
        <dbReference type="ARBA" id="ARBA00006604"/>
    </source>
</evidence>
<dbReference type="InterPro" id="IPR035482">
    <property type="entry name" value="SIS_PGI_2"/>
</dbReference>
<evidence type="ECO:0000256" key="5">
    <source>
        <dbReference type="ARBA" id="ARBA00023235"/>
    </source>
</evidence>
<dbReference type="UniPathway" id="UPA00138"/>
<keyword evidence="3 6" id="KW-0963">Cytoplasm</keyword>
<dbReference type="CDD" id="cd05016">
    <property type="entry name" value="SIS_PGI_2"/>
    <property type="match status" value="1"/>
</dbReference>
<name>A0A1B4V2V4_9GAMM</name>
<dbReference type="PRINTS" id="PR00662">
    <property type="entry name" value="G6PISOMERASE"/>
</dbReference>
<keyword evidence="4 6" id="KW-0324">Glycolysis</keyword>
<dbReference type="GO" id="GO:0006094">
    <property type="term" value="P:gluconeogenesis"/>
    <property type="evidence" value="ECO:0007669"/>
    <property type="project" value="UniProtKB-UniRule"/>
</dbReference>
<protein>
    <recommendedName>
        <fullName evidence="6">Glucose-6-phosphate isomerase</fullName>
        <shortName evidence="6">GPI</shortName>
        <ecNumber evidence="6">5.3.1.9</ecNumber>
    </recommendedName>
    <alternativeName>
        <fullName evidence="6">Phosphoglucose isomerase</fullName>
        <shortName evidence="6">PGI</shortName>
    </alternativeName>
    <alternativeName>
        <fullName evidence="6">Phosphohexose isomerase</fullName>
        <shortName evidence="6">PHI</shortName>
    </alternativeName>
</protein>
<dbReference type="SUPFAM" id="SSF53697">
    <property type="entry name" value="SIS domain"/>
    <property type="match status" value="1"/>
</dbReference>
<dbReference type="GO" id="GO:0048029">
    <property type="term" value="F:monosaccharide binding"/>
    <property type="evidence" value="ECO:0007669"/>
    <property type="project" value="TreeGrafter"/>
</dbReference>
<evidence type="ECO:0000313" key="8">
    <source>
        <dbReference type="EMBL" id="BAU47873.1"/>
    </source>
</evidence>
<feature type="active site" evidence="6">
    <location>
        <position position="328"/>
    </location>
</feature>
<evidence type="ECO:0000256" key="2">
    <source>
        <dbReference type="ARBA" id="ARBA00022432"/>
    </source>
</evidence>
<dbReference type="RefSeq" id="WP_096460400.1">
    <property type="nucleotide sequence ID" value="NZ_AP014936.1"/>
</dbReference>
<keyword evidence="5 6" id="KW-0413">Isomerase</keyword>
<keyword evidence="2 6" id="KW-0312">Gluconeogenesis</keyword>
<comment type="pathway">
    <text evidence="6 7">Carbohydrate degradation; glycolysis; D-glyceraldehyde 3-phosphate and glycerone phosphate from D-glucose: step 2/4.</text>
</comment>
<dbReference type="Gene3D" id="3.40.50.10490">
    <property type="entry name" value="Glucose-6-phosphate isomerase like protein, domain 1"/>
    <property type="match status" value="2"/>
</dbReference>
<dbReference type="InterPro" id="IPR035476">
    <property type="entry name" value="SIS_PGI_1"/>
</dbReference>
<dbReference type="Pfam" id="PF00342">
    <property type="entry name" value="PGI"/>
    <property type="match status" value="1"/>
</dbReference>
<dbReference type="KEGG" id="sva:SVA_1298"/>
<reference evidence="8 9" key="1">
    <citation type="submission" date="2015-08" db="EMBL/GenBank/DDBJ databases">
        <title>Complete genome sequence of Sulfurifustis variabilis.</title>
        <authorList>
            <person name="Miura A."/>
            <person name="Kojima H."/>
            <person name="Fukui M."/>
        </authorList>
    </citation>
    <scope>NUCLEOTIDE SEQUENCE [LARGE SCALE GENOMIC DNA]</scope>
    <source>
        <strain evidence="9">skN76</strain>
    </source>
</reference>
<dbReference type="OrthoDB" id="140919at2"/>
<dbReference type="EMBL" id="AP014936">
    <property type="protein sequence ID" value="BAU47873.1"/>
    <property type="molecule type" value="Genomic_DNA"/>
</dbReference>
<dbReference type="Proteomes" id="UP000218899">
    <property type="component" value="Chromosome"/>
</dbReference>
<dbReference type="InterPro" id="IPR001672">
    <property type="entry name" value="G6P_Isomerase"/>
</dbReference>
<sequence length="456" mass="49427">MHTEHKNKSPAPLSGKALRIDTSAMYTGAVGAGGLPRAELDGLAGELARVHELVTRRRQGGLDAEYASLNLHEELPKSLTAIEAEAARLRAFADVVVIGIGGSNLGAMAVLQALAHGDRKPDTPRLHFLDNIDPDFLHDLLARLDSARTAVVAISKSGGTVETAVQYLVLRDWLRRTRGPSARDHQWIVTDPQQGWLRALARDEGLAALPVPPRVGGRYSVLTAVGLLPLAAAGVDIRGLLEGATASAARCDAPQAGTNPALEMAALYFLLHTRRNKRVSVLMPYIHSLRLFGDWYRQLWAESLGKRRADGTPAGTLPVPALGAVDQHSQLQMYLESPRDLMFAFIALDAWAHRIDVPLDDASRAAFPFLDGRALHDVLDAEFRATRQVITDYGHPNLTITLPQLDAHVLGQLIDLYQRATIYAGLLYGIDPLDQPAVESGKRLAIAHLRGEAKGP</sequence>
<dbReference type="FunFam" id="3.40.50.10490:FF:000016">
    <property type="entry name" value="Glucose-6-phosphate isomerase"/>
    <property type="match status" value="1"/>
</dbReference>
<dbReference type="GO" id="GO:0004347">
    <property type="term" value="F:glucose-6-phosphate isomerase activity"/>
    <property type="evidence" value="ECO:0007669"/>
    <property type="project" value="UniProtKB-UniRule"/>
</dbReference>
<dbReference type="PANTHER" id="PTHR11469">
    <property type="entry name" value="GLUCOSE-6-PHOSPHATE ISOMERASE"/>
    <property type="match status" value="1"/>
</dbReference>
<keyword evidence="9" id="KW-1185">Reference proteome</keyword>
<evidence type="ECO:0000256" key="7">
    <source>
        <dbReference type="RuleBase" id="RU000612"/>
    </source>
</evidence>
<comment type="similarity">
    <text evidence="1 6 7">Belongs to the GPI family.</text>
</comment>
<evidence type="ECO:0000313" key="9">
    <source>
        <dbReference type="Proteomes" id="UP000218899"/>
    </source>
</evidence>
<dbReference type="HAMAP" id="MF_00473">
    <property type="entry name" value="G6P_isomerase"/>
    <property type="match status" value="1"/>
</dbReference>
<gene>
    <name evidence="6" type="primary">pgi</name>
    <name evidence="8" type="ORF">SVA_1298</name>
</gene>
<evidence type="ECO:0000256" key="6">
    <source>
        <dbReference type="HAMAP-Rule" id="MF_00473"/>
    </source>
</evidence>
<dbReference type="GO" id="GO:0051156">
    <property type="term" value="P:glucose 6-phosphate metabolic process"/>
    <property type="evidence" value="ECO:0007669"/>
    <property type="project" value="TreeGrafter"/>
</dbReference>
<dbReference type="EC" id="5.3.1.9" evidence="6"/>
<dbReference type="AlphaFoldDB" id="A0A1B4V2V4"/>
<dbReference type="PANTHER" id="PTHR11469:SF1">
    <property type="entry name" value="GLUCOSE-6-PHOSPHATE ISOMERASE"/>
    <property type="match status" value="1"/>
</dbReference>
<evidence type="ECO:0000256" key="4">
    <source>
        <dbReference type="ARBA" id="ARBA00023152"/>
    </source>
</evidence>
<proteinExistence type="inferred from homology"/>